<organism evidence="1 2">
    <name type="scientific">Paxillus involutus ATCC 200175</name>
    <dbReference type="NCBI Taxonomy" id="664439"/>
    <lineage>
        <taxon>Eukaryota</taxon>
        <taxon>Fungi</taxon>
        <taxon>Dikarya</taxon>
        <taxon>Basidiomycota</taxon>
        <taxon>Agaricomycotina</taxon>
        <taxon>Agaricomycetes</taxon>
        <taxon>Agaricomycetidae</taxon>
        <taxon>Boletales</taxon>
        <taxon>Paxilineae</taxon>
        <taxon>Paxillaceae</taxon>
        <taxon>Paxillus</taxon>
    </lineage>
</organism>
<dbReference type="EMBL" id="KN819372">
    <property type="protein sequence ID" value="KIJ11851.1"/>
    <property type="molecule type" value="Genomic_DNA"/>
</dbReference>
<dbReference type="Proteomes" id="UP000053647">
    <property type="component" value="Unassembled WGS sequence"/>
</dbReference>
<reference evidence="1 2" key="1">
    <citation type="submission" date="2014-06" db="EMBL/GenBank/DDBJ databases">
        <authorList>
            <consortium name="DOE Joint Genome Institute"/>
            <person name="Kuo A."/>
            <person name="Kohler A."/>
            <person name="Nagy L.G."/>
            <person name="Floudas D."/>
            <person name="Copeland A."/>
            <person name="Barry K.W."/>
            <person name="Cichocki N."/>
            <person name="Veneault-Fourrey C."/>
            <person name="LaButti K."/>
            <person name="Lindquist E.A."/>
            <person name="Lipzen A."/>
            <person name="Lundell T."/>
            <person name="Morin E."/>
            <person name="Murat C."/>
            <person name="Sun H."/>
            <person name="Tunlid A."/>
            <person name="Henrissat B."/>
            <person name="Grigoriev I.V."/>
            <person name="Hibbett D.S."/>
            <person name="Martin F."/>
            <person name="Nordberg H.P."/>
            <person name="Cantor M.N."/>
            <person name="Hua S.X."/>
        </authorList>
    </citation>
    <scope>NUCLEOTIDE SEQUENCE [LARGE SCALE GENOMIC DNA]</scope>
    <source>
        <strain evidence="1 2">ATCC 200175</strain>
    </source>
</reference>
<evidence type="ECO:0000313" key="2">
    <source>
        <dbReference type="Proteomes" id="UP000053647"/>
    </source>
</evidence>
<evidence type="ECO:0000313" key="1">
    <source>
        <dbReference type="EMBL" id="KIJ11851.1"/>
    </source>
</evidence>
<gene>
    <name evidence="1" type="ORF">PAXINDRAFT_171582</name>
</gene>
<reference evidence="2" key="2">
    <citation type="submission" date="2015-01" db="EMBL/GenBank/DDBJ databases">
        <title>Evolutionary Origins and Diversification of the Mycorrhizal Mutualists.</title>
        <authorList>
            <consortium name="DOE Joint Genome Institute"/>
            <consortium name="Mycorrhizal Genomics Consortium"/>
            <person name="Kohler A."/>
            <person name="Kuo A."/>
            <person name="Nagy L.G."/>
            <person name="Floudas D."/>
            <person name="Copeland A."/>
            <person name="Barry K.W."/>
            <person name="Cichocki N."/>
            <person name="Veneault-Fourrey C."/>
            <person name="LaButti K."/>
            <person name="Lindquist E.A."/>
            <person name="Lipzen A."/>
            <person name="Lundell T."/>
            <person name="Morin E."/>
            <person name="Murat C."/>
            <person name="Riley R."/>
            <person name="Ohm R."/>
            <person name="Sun H."/>
            <person name="Tunlid A."/>
            <person name="Henrissat B."/>
            <person name="Grigoriev I.V."/>
            <person name="Hibbett D.S."/>
            <person name="Martin F."/>
        </authorList>
    </citation>
    <scope>NUCLEOTIDE SEQUENCE [LARGE SCALE GENOMIC DNA]</scope>
    <source>
        <strain evidence="2">ATCC 200175</strain>
    </source>
</reference>
<dbReference type="HOGENOM" id="CLU_2671755_0_0_1"/>
<proteinExistence type="predicted"/>
<accession>A0A0C9TWX5</accession>
<name>A0A0C9TWX5_PAXIN</name>
<sequence length="75" mass="9021">MRHPTSSDHAWWTEWDYHRRISTREETSRYNSTLQVHSDWCSSSTITRTNTFERCPVDVWSRGDATRKSFRVAEQ</sequence>
<keyword evidence="2" id="KW-1185">Reference proteome</keyword>
<dbReference type="AlphaFoldDB" id="A0A0C9TWX5"/>
<protein>
    <submittedName>
        <fullName evidence="1">Unplaced genomic scaffold PAXINscaffold_50, whole genome shotgun sequence</fullName>
    </submittedName>
</protein>